<evidence type="ECO:0000256" key="1">
    <source>
        <dbReference type="ARBA" id="ARBA00022475"/>
    </source>
</evidence>
<dbReference type="GO" id="GO:0005886">
    <property type="term" value="C:plasma membrane"/>
    <property type="evidence" value="ECO:0007669"/>
    <property type="project" value="UniProtKB-SubCell"/>
</dbReference>
<evidence type="ECO:0000256" key="5">
    <source>
        <dbReference type="ARBA" id="ARBA00023143"/>
    </source>
</evidence>
<comment type="similarity">
    <text evidence="6 7">Belongs to the FliO/MopB family.</text>
</comment>
<dbReference type="PANTHER" id="PTHR38766:SF1">
    <property type="entry name" value="FLAGELLAR PROTEIN FLIO"/>
    <property type="match status" value="1"/>
</dbReference>
<dbReference type="RefSeq" id="WP_248994369.1">
    <property type="nucleotide sequence ID" value="NZ_JAKIKP010000002.1"/>
</dbReference>
<dbReference type="GO" id="GO:0044781">
    <property type="term" value="P:bacterial-type flagellum organization"/>
    <property type="evidence" value="ECO:0007669"/>
    <property type="project" value="UniProtKB-UniRule"/>
</dbReference>
<feature type="transmembrane region" description="Helical" evidence="7">
    <location>
        <begin position="38"/>
        <end position="58"/>
    </location>
</feature>
<organism evidence="8 9">
    <name type="scientific">Shewanella gaetbuli</name>
    <dbReference type="NCBI Taxonomy" id="220752"/>
    <lineage>
        <taxon>Bacteria</taxon>
        <taxon>Pseudomonadati</taxon>
        <taxon>Pseudomonadota</taxon>
        <taxon>Gammaproteobacteria</taxon>
        <taxon>Alteromonadales</taxon>
        <taxon>Shewanellaceae</taxon>
        <taxon>Shewanella</taxon>
    </lineage>
</organism>
<protein>
    <recommendedName>
        <fullName evidence="7">Flagellar protein</fullName>
    </recommendedName>
</protein>
<keyword evidence="8" id="KW-0969">Cilium</keyword>
<evidence type="ECO:0000256" key="3">
    <source>
        <dbReference type="ARBA" id="ARBA00022989"/>
    </source>
</evidence>
<reference evidence="8" key="1">
    <citation type="submission" date="2022-01" db="EMBL/GenBank/DDBJ databases">
        <title>Whole genome-based taxonomy of the Shewanellaceae.</title>
        <authorList>
            <person name="Martin-Rodriguez A.J."/>
        </authorList>
    </citation>
    <scope>NUCLEOTIDE SEQUENCE</scope>
    <source>
        <strain evidence="8">DSM 16422</strain>
    </source>
</reference>
<keyword evidence="1 7" id="KW-1003">Cell membrane</keyword>
<keyword evidence="3 7" id="KW-1133">Transmembrane helix</keyword>
<dbReference type="Pfam" id="PF04347">
    <property type="entry name" value="FliO"/>
    <property type="match status" value="1"/>
</dbReference>
<comment type="subcellular location">
    <subcellularLocation>
        <location evidence="7">Cell membrane</location>
    </subcellularLocation>
    <subcellularLocation>
        <location evidence="7">Bacterial flagellum basal body</location>
    </subcellularLocation>
</comment>
<dbReference type="InterPro" id="IPR052205">
    <property type="entry name" value="FliO/MopB"/>
</dbReference>
<evidence type="ECO:0000256" key="6">
    <source>
        <dbReference type="ARBA" id="ARBA00037937"/>
    </source>
</evidence>
<evidence type="ECO:0000256" key="7">
    <source>
        <dbReference type="RuleBase" id="RU362064"/>
    </source>
</evidence>
<proteinExistence type="inferred from homology"/>
<sequence>MSIFSVILSQTVTAAEPLAAVDTVSTSASNTAFVSTLANMLGGLIVVIALIFLLAYIVKKLNLAPSQHGIIKTIATTQVGHKEKIMLIEVNEQQYLVGVTASQVNLLDKMAQPVESNTTFAKNLQQAKEASND</sequence>
<keyword evidence="2 7" id="KW-0812">Transmembrane</keyword>
<evidence type="ECO:0000256" key="2">
    <source>
        <dbReference type="ARBA" id="ARBA00022692"/>
    </source>
</evidence>
<dbReference type="InterPro" id="IPR022781">
    <property type="entry name" value="Flagellar_biosynth_FliO"/>
</dbReference>
<dbReference type="Proteomes" id="UP001139333">
    <property type="component" value="Unassembled WGS sequence"/>
</dbReference>
<dbReference type="GO" id="GO:0009425">
    <property type="term" value="C:bacterial-type flagellum basal body"/>
    <property type="evidence" value="ECO:0007669"/>
    <property type="project" value="UniProtKB-SubCell"/>
</dbReference>
<keyword evidence="4 7" id="KW-0472">Membrane</keyword>
<comment type="caution">
    <text evidence="8">The sequence shown here is derived from an EMBL/GenBank/DDBJ whole genome shotgun (WGS) entry which is preliminary data.</text>
</comment>
<dbReference type="NCBIfam" id="TIGR03500">
    <property type="entry name" value="FliO_TIGR"/>
    <property type="match status" value="1"/>
</dbReference>
<dbReference type="PANTHER" id="PTHR38766">
    <property type="entry name" value="FLAGELLAR PROTEIN FLIO"/>
    <property type="match status" value="1"/>
</dbReference>
<keyword evidence="8" id="KW-0282">Flagellum</keyword>
<evidence type="ECO:0000313" key="8">
    <source>
        <dbReference type="EMBL" id="MCL1141679.1"/>
    </source>
</evidence>
<keyword evidence="8" id="KW-0966">Cell projection</keyword>
<keyword evidence="5 7" id="KW-0975">Bacterial flagellum</keyword>
<gene>
    <name evidence="8" type="primary">fliO</name>
    <name evidence="8" type="ORF">L2672_03030</name>
</gene>
<accession>A0A9X2CKI9</accession>
<name>A0A9X2CKI9_9GAMM</name>
<keyword evidence="9" id="KW-1185">Reference proteome</keyword>
<dbReference type="EMBL" id="JAKIKP010000002">
    <property type="protein sequence ID" value="MCL1141679.1"/>
    <property type="molecule type" value="Genomic_DNA"/>
</dbReference>
<evidence type="ECO:0000313" key="9">
    <source>
        <dbReference type="Proteomes" id="UP001139333"/>
    </source>
</evidence>
<dbReference type="AlphaFoldDB" id="A0A9X2CKI9"/>
<evidence type="ECO:0000256" key="4">
    <source>
        <dbReference type="ARBA" id="ARBA00023136"/>
    </source>
</evidence>